<sequence>MYKHILSLSAVLWLAACSPKSMVVDERLSPFDLTETISTIQKNAQDSGWVTPKVINMNDNVVKNGGEPLVKQVRILELCNAKHAATILNDEESRYAAVFMPCSIAVYTKADGKTYVSNIHAAQMGNLMGGVVGDVMSAVDAEQQHILRFLNNSPAS</sequence>
<evidence type="ECO:0000256" key="1">
    <source>
        <dbReference type="SAM" id="SignalP"/>
    </source>
</evidence>
<dbReference type="OrthoDB" id="9791067at2"/>
<dbReference type="InterPro" id="IPR035923">
    <property type="entry name" value="TT1751-like_sf"/>
</dbReference>
<reference evidence="3 4" key="1">
    <citation type="submission" date="2019-08" db="EMBL/GenBank/DDBJ databases">
        <title>Draft genome analysis of Rheinheimera tangshanensis isolated from the roots of fresh rice plants (Oryza sativa).</title>
        <authorList>
            <person name="Yu Q."/>
            <person name="Qi Y."/>
            <person name="Zhang H."/>
            <person name="Pu J."/>
        </authorList>
    </citation>
    <scope>NUCLEOTIDE SEQUENCE [LARGE SCALE GENOMIC DNA]</scope>
    <source>
        <strain evidence="3 4">JA3-B52</strain>
    </source>
</reference>
<organism evidence="3 4">
    <name type="scientific">Rheinheimera tangshanensis</name>
    <dbReference type="NCBI Taxonomy" id="400153"/>
    <lineage>
        <taxon>Bacteria</taxon>
        <taxon>Pseudomonadati</taxon>
        <taxon>Pseudomonadota</taxon>
        <taxon>Gammaproteobacteria</taxon>
        <taxon>Chromatiales</taxon>
        <taxon>Chromatiaceae</taxon>
        <taxon>Rheinheimera</taxon>
    </lineage>
</organism>
<dbReference type="InterPro" id="IPR005180">
    <property type="entry name" value="DUF302"/>
</dbReference>
<dbReference type="EMBL" id="VRLR01000002">
    <property type="protein sequence ID" value="TXK82028.1"/>
    <property type="molecule type" value="Genomic_DNA"/>
</dbReference>
<feature type="signal peptide" evidence="1">
    <location>
        <begin position="1"/>
        <end position="23"/>
    </location>
</feature>
<dbReference type="Pfam" id="PF03625">
    <property type="entry name" value="DUF302"/>
    <property type="match status" value="1"/>
</dbReference>
<dbReference type="PANTHER" id="PTHR38342">
    <property type="entry name" value="SLR5037 PROTEIN"/>
    <property type="match status" value="1"/>
</dbReference>
<evidence type="ECO:0000313" key="3">
    <source>
        <dbReference type="EMBL" id="TXK82028.1"/>
    </source>
</evidence>
<proteinExistence type="predicted"/>
<protein>
    <submittedName>
        <fullName evidence="3">DUF302 domain-containing protein</fullName>
    </submittedName>
</protein>
<dbReference type="RefSeq" id="WP_147903286.1">
    <property type="nucleotide sequence ID" value="NZ_BAAAGC010000017.1"/>
</dbReference>
<dbReference type="Proteomes" id="UP000321814">
    <property type="component" value="Unassembled WGS sequence"/>
</dbReference>
<dbReference type="SUPFAM" id="SSF103247">
    <property type="entry name" value="TT1751-like"/>
    <property type="match status" value="1"/>
</dbReference>
<name>A0A5C8M293_9GAMM</name>
<dbReference type="Gene3D" id="3.30.310.70">
    <property type="entry name" value="TT1751-like domain"/>
    <property type="match status" value="1"/>
</dbReference>
<accession>A0A5C8M293</accession>
<dbReference type="PROSITE" id="PS51257">
    <property type="entry name" value="PROKAR_LIPOPROTEIN"/>
    <property type="match status" value="1"/>
</dbReference>
<keyword evidence="1" id="KW-0732">Signal</keyword>
<evidence type="ECO:0000259" key="2">
    <source>
        <dbReference type="Pfam" id="PF03625"/>
    </source>
</evidence>
<dbReference type="AlphaFoldDB" id="A0A5C8M293"/>
<dbReference type="CDD" id="cd14797">
    <property type="entry name" value="DUF302"/>
    <property type="match status" value="1"/>
</dbReference>
<dbReference type="PANTHER" id="PTHR38342:SF1">
    <property type="entry name" value="SLR5037 PROTEIN"/>
    <property type="match status" value="1"/>
</dbReference>
<comment type="caution">
    <text evidence="3">The sequence shown here is derived from an EMBL/GenBank/DDBJ whole genome shotgun (WGS) entry which is preliminary data.</text>
</comment>
<feature type="chain" id="PRO_5023139160" evidence="1">
    <location>
        <begin position="24"/>
        <end position="156"/>
    </location>
</feature>
<keyword evidence="4" id="KW-1185">Reference proteome</keyword>
<evidence type="ECO:0000313" key="4">
    <source>
        <dbReference type="Proteomes" id="UP000321814"/>
    </source>
</evidence>
<gene>
    <name evidence="3" type="ORF">FU839_03830</name>
</gene>
<feature type="domain" description="DUF302" evidence="2">
    <location>
        <begin position="55"/>
        <end position="117"/>
    </location>
</feature>